<keyword evidence="4" id="KW-1185">Reference proteome</keyword>
<evidence type="ECO:0000313" key="4">
    <source>
        <dbReference type="Proteomes" id="UP001064933"/>
    </source>
</evidence>
<dbReference type="RefSeq" id="WP_261759036.1">
    <property type="nucleotide sequence ID" value="NZ_CP104562.2"/>
</dbReference>
<gene>
    <name evidence="3" type="ORF">N4261_04575</name>
</gene>
<keyword evidence="2" id="KW-0732">Signal</keyword>
<feature type="compositionally biased region" description="Polar residues" evidence="1">
    <location>
        <begin position="98"/>
        <end position="114"/>
    </location>
</feature>
<dbReference type="EMBL" id="CP104562">
    <property type="protein sequence ID" value="UXH79216.1"/>
    <property type="molecule type" value="Genomic_DNA"/>
</dbReference>
<feature type="region of interest" description="Disordered" evidence="1">
    <location>
        <begin position="32"/>
        <end position="123"/>
    </location>
</feature>
<dbReference type="Proteomes" id="UP001064933">
    <property type="component" value="Chromosome"/>
</dbReference>
<feature type="compositionally biased region" description="Low complexity" evidence="1">
    <location>
        <begin position="32"/>
        <end position="97"/>
    </location>
</feature>
<proteinExistence type="predicted"/>
<evidence type="ECO:0000256" key="2">
    <source>
        <dbReference type="SAM" id="SignalP"/>
    </source>
</evidence>
<accession>A0ABY6B303</accession>
<feature type="chain" id="PRO_5045858171" description="Hemoglobin and hemoglobin-haptoglobin-binding protein 3" evidence="2">
    <location>
        <begin position="27"/>
        <end position="123"/>
    </location>
</feature>
<evidence type="ECO:0000256" key="1">
    <source>
        <dbReference type="SAM" id="MobiDB-lite"/>
    </source>
</evidence>
<sequence length="123" mass="12875">MNATKSLVTGAVALTAFASVLGLAYAQVENPTDTTQTPAMQQQQPAQTTDQVAPAEQSMPANDPAANNAAPQSQMQSEAQSTQSTQAQQPADQWQNQNPTSQQDPLPTEPTSAGTPAPRADRN</sequence>
<evidence type="ECO:0008006" key="5">
    <source>
        <dbReference type="Google" id="ProtNLM"/>
    </source>
</evidence>
<evidence type="ECO:0000313" key="3">
    <source>
        <dbReference type="EMBL" id="UXH79216.1"/>
    </source>
</evidence>
<reference evidence="3" key="1">
    <citation type="submission" date="2022-10" db="EMBL/GenBank/DDBJ databases">
        <title>Characterization and whole genome sequencing of a new Roseateles species, isolated from fresh water.</title>
        <authorList>
            <person name="Guliayeva D.Y."/>
            <person name="Akhremchuk A.E."/>
            <person name="Sikolenko M.A."/>
            <person name="Valentovich L.N."/>
            <person name="Sidarenka A.V."/>
        </authorList>
    </citation>
    <scope>NUCLEOTIDE SEQUENCE</scope>
    <source>
        <strain evidence="3">BIM B-1768</strain>
    </source>
</reference>
<feature type="signal peptide" evidence="2">
    <location>
        <begin position="1"/>
        <end position="26"/>
    </location>
</feature>
<name>A0ABY6B303_9BURK</name>
<organism evidence="3 4">
    <name type="scientific">Roseateles amylovorans</name>
    <dbReference type="NCBI Taxonomy" id="2978473"/>
    <lineage>
        <taxon>Bacteria</taxon>
        <taxon>Pseudomonadati</taxon>
        <taxon>Pseudomonadota</taxon>
        <taxon>Betaproteobacteria</taxon>
        <taxon>Burkholderiales</taxon>
        <taxon>Sphaerotilaceae</taxon>
        <taxon>Roseateles</taxon>
    </lineage>
</organism>
<protein>
    <recommendedName>
        <fullName evidence="5">Hemoglobin and hemoglobin-haptoglobin-binding protein 3</fullName>
    </recommendedName>
</protein>